<dbReference type="InterPro" id="IPR008407">
    <property type="entry name" value="Brnchd-chn_aa_trnsp_AzlD"/>
</dbReference>
<dbReference type="OrthoDB" id="8942869at2"/>
<gene>
    <name evidence="2" type="ORF">SAMN05216421_2105</name>
</gene>
<dbReference type="STRING" id="487184.SAMN05216421_2105"/>
<evidence type="ECO:0000313" key="2">
    <source>
        <dbReference type="EMBL" id="SDS74362.1"/>
    </source>
</evidence>
<dbReference type="Pfam" id="PF05437">
    <property type="entry name" value="AzlD"/>
    <property type="match status" value="1"/>
</dbReference>
<feature type="transmembrane region" description="Helical" evidence="1">
    <location>
        <begin position="39"/>
        <end position="58"/>
    </location>
</feature>
<reference evidence="3" key="1">
    <citation type="submission" date="2016-10" db="EMBL/GenBank/DDBJ databases">
        <authorList>
            <person name="Varghese N."/>
            <person name="Submissions S."/>
        </authorList>
    </citation>
    <scope>NUCLEOTIDE SEQUENCE [LARGE SCALE GENOMIC DNA]</scope>
    <source>
        <strain evidence="3">NRRL B-51270</strain>
    </source>
</reference>
<organism evidence="2 3">
    <name type="scientific">Halopseudomonas xinjiangensis</name>
    <dbReference type="NCBI Taxonomy" id="487184"/>
    <lineage>
        <taxon>Bacteria</taxon>
        <taxon>Pseudomonadati</taxon>
        <taxon>Pseudomonadota</taxon>
        <taxon>Gammaproteobacteria</taxon>
        <taxon>Pseudomonadales</taxon>
        <taxon>Pseudomonadaceae</taxon>
        <taxon>Halopseudomonas</taxon>
    </lineage>
</organism>
<dbReference type="Proteomes" id="UP000243207">
    <property type="component" value="Chromosome I"/>
</dbReference>
<name>A0A1H1UPA1_9GAMM</name>
<accession>A0A1H1UPA1</accession>
<evidence type="ECO:0000313" key="3">
    <source>
        <dbReference type="Proteomes" id="UP000243207"/>
    </source>
</evidence>
<protein>
    <submittedName>
        <fullName evidence="2">Branched-chain amino acid transport protein</fullName>
    </submittedName>
</protein>
<feature type="transmembrane region" description="Helical" evidence="1">
    <location>
        <begin position="89"/>
        <end position="106"/>
    </location>
</feature>
<dbReference type="AlphaFoldDB" id="A0A1H1UPA1"/>
<keyword evidence="3" id="KW-1185">Reference proteome</keyword>
<evidence type="ECO:0000256" key="1">
    <source>
        <dbReference type="SAM" id="Phobius"/>
    </source>
</evidence>
<dbReference type="RefSeq" id="WP_093394254.1">
    <property type="nucleotide sequence ID" value="NZ_LT629736.1"/>
</dbReference>
<proteinExistence type="predicted"/>
<keyword evidence="1" id="KW-0812">Transmembrane</keyword>
<feature type="transmembrane region" description="Helical" evidence="1">
    <location>
        <begin position="6"/>
        <end position="27"/>
    </location>
</feature>
<dbReference type="EMBL" id="LT629736">
    <property type="protein sequence ID" value="SDS74362.1"/>
    <property type="molecule type" value="Genomic_DNA"/>
</dbReference>
<keyword evidence="1" id="KW-1133">Transmembrane helix</keyword>
<keyword evidence="1" id="KW-0472">Membrane</keyword>
<sequence length="108" mass="12005">MSGYEWVLVTGMALITFAIRYGLFAVGHRVRFNPWLSQALTYVPVAVLTAIIIPAMFMPDGHTLQLSLDNAYLMGGLVAIAIAAKWRNLLATIAGGMAFFFLWRWLRG</sequence>